<evidence type="ECO:0000313" key="2">
    <source>
        <dbReference type="EMBL" id="ORY76075.1"/>
    </source>
</evidence>
<dbReference type="GeneID" id="63786697"/>
<feature type="non-terminal residue" evidence="2">
    <location>
        <position position="69"/>
    </location>
</feature>
<dbReference type="AlphaFoldDB" id="A0A1Y2EZA8"/>
<protein>
    <submittedName>
        <fullName evidence="2">Uncharacterized protein</fullName>
    </submittedName>
</protein>
<organism evidence="2 3">
    <name type="scientific">Protomyces lactucae-debilis</name>
    <dbReference type="NCBI Taxonomy" id="2754530"/>
    <lineage>
        <taxon>Eukaryota</taxon>
        <taxon>Fungi</taxon>
        <taxon>Dikarya</taxon>
        <taxon>Ascomycota</taxon>
        <taxon>Taphrinomycotina</taxon>
        <taxon>Taphrinomycetes</taxon>
        <taxon>Taphrinales</taxon>
        <taxon>Protomycetaceae</taxon>
        <taxon>Protomyces</taxon>
    </lineage>
</organism>
<comment type="caution">
    <text evidence="2">The sequence shown here is derived from an EMBL/GenBank/DDBJ whole genome shotgun (WGS) entry which is preliminary data.</text>
</comment>
<feature type="region of interest" description="Disordered" evidence="1">
    <location>
        <begin position="1"/>
        <end position="33"/>
    </location>
</feature>
<accession>A0A1Y2EZA8</accession>
<dbReference type="RefSeq" id="XP_040722528.1">
    <property type="nucleotide sequence ID" value="XM_040870098.1"/>
</dbReference>
<reference evidence="2 3" key="1">
    <citation type="submission" date="2016-07" db="EMBL/GenBank/DDBJ databases">
        <title>Pervasive Adenine N6-methylation of Active Genes in Fungi.</title>
        <authorList>
            <consortium name="DOE Joint Genome Institute"/>
            <person name="Mondo S.J."/>
            <person name="Dannebaum R.O."/>
            <person name="Kuo R.C."/>
            <person name="Labutti K."/>
            <person name="Haridas S."/>
            <person name="Kuo A."/>
            <person name="Salamov A."/>
            <person name="Ahrendt S.R."/>
            <person name="Lipzen A."/>
            <person name="Sullivan W."/>
            <person name="Andreopoulos W.B."/>
            <person name="Clum A."/>
            <person name="Lindquist E."/>
            <person name="Daum C."/>
            <person name="Ramamoorthy G.K."/>
            <person name="Gryganskyi A."/>
            <person name="Culley D."/>
            <person name="Magnuson J.K."/>
            <person name="James T.Y."/>
            <person name="O'Malley M.A."/>
            <person name="Stajich J.E."/>
            <person name="Spatafora J.W."/>
            <person name="Visel A."/>
            <person name="Grigoriev I.V."/>
        </authorList>
    </citation>
    <scope>NUCLEOTIDE SEQUENCE [LARGE SCALE GENOMIC DNA]</scope>
    <source>
        <strain evidence="2 3">12-1054</strain>
    </source>
</reference>
<dbReference type="EMBL" id="MCFI01000024">
    <property type="protein sequence ID" value="ORY76075.1"/>
    <property type="molecule type" value="Genomic_DNA"/>
</dbReference>
<feature type="non-terminal residue" evidence="2">
    <location>
        <position position="1"/>
    </location>
</feature>
<evidence type="ECO:0000256" key="1">
    <source>
        <dbReference type="SAM" id="MobiDB-lite"/>
    </source>
</evidence>
<gene>
    <name evidence="2" type="ORF">BCR37DRAFT_383689</name>
</gene>
<name>A0A1Y2EZA8_PROLT</name>
<keyword evidence="3" id="KW-1185">Reference proteome</keyword>
<proteinExistence type="predicted"/>
<sequence length="69" mass="7639">VQSPGSLTAPRCELVTSDRQSSPVNHRITTRHSSPVCHQRHNLPFVVRLSHGVSLPLIIGLPPVEITRR</sequence>
<evidence type="ECO:0000313" key="3">
    <source>
        <dbReference type="Proteomes" id="UP000193685"/>
    </source>
</evidence>
<dbReference type="Proteomes" id="UP000193685">
    <property type="component" value="Unassembled WGS sequence"/>
</dbReference>